<organism evidence="6 7">
    <name type="scientific">Caballeronia mineralivorans PML1(12)</name>
    <dbReference type="NCBI Taxonomy" id="908627"/>
    <lineage>
        <taxon>Bacteria</taxon>
        <taxon>Pseudomonadati</taxon>
        <taxon>Pseudomonadota</taxon>
        <taxon>Betaproteobacteria</taxon>
        <taxon>Burkholderiales</taxon>
        <taxon>Burkholderiaceae</taxon>
        <taxon>Caballeronia</taxon>
    </lineage>
</organism>
<evidence type="ECO:0000256" key="2">
    <source>
        <dbReference type="ARBA" id="ARBA00009272"/>
    </source>
</evidence>
<dbReference type="EMBL" id="AEJF01000011">
    <property type="protein sequence ID" value="KLU27844.1"/>
    <property type="molecule type" value="Genomic_DNA"/>
</dbReference>
<keyword evidence="3 4" id="KW-0975">Bacterial flagellum</keyword>
<proteinExistence type="inferred from homology"/>
<gene>
    <name evidence="4" type="primary">fliE</name>
    <name evidence="6" type="ORF">EOS_02240</name>
</gene>
<reference evidence="6 7" key="1">
    <citation type="journal article" date="2015" name="Genome Announc.">
        <title>Draft Genome Sequence of Burkholderia sp. Strain PML1(12), an Ectomycorrhizosphere-Inhabiting Bacterium with Effective Mineral-Weathering Ability.</title>
        <authorList>
            <person name="Uroz S."/>
            <person name="Oger P."/>
        </authorList>
    </citation>
    <scope>NUCLEOTIDE SEQUENCE [LARGE SCALE GENOMIC DNA]</scope>
    <source>
        <strain evidence="7">PML1(12)</strain>
    </source>
</reference>
<keyword evidence="7" id="KW-1185">Reference proteome</keyword>
<protein>
    <recommendedName>
        <fullName evidence="4 5">Flagellar hook-basal body complex protein FliE</fullName>
    </recommendedName>
</protein>
<dbReference type="HAMAP" id="MF_00724">
    <property type="entry name" value="FliE"/>
    <property type="match status" value="1"/>
</dbReference>
<dbReference type="AlphaFoldDB" id="A0A0J1D555"/>
<evidence type="ECO:0000313" key="6">
    <source>
        <dbReference type="EMBL" id="KLU27844.1"/>
    </source>
</evidence>
<sequence>MSAITPIANALQQIDAIDAPKISDPLPVAVINDGGVAFVSEFGQMLKQSLQKISTAQASVGHAYAAFEMGAPNVSISNVIIDGAKARIAFQESLEIRNRMVSAYSTITQMPL</sequence>
<dbReference type="GO" id="GO:0071973">
    <property type="term" value="P:bacterial-type flagellum-dependent cell motility"/>
    <property type="evidence" value="ECO:0007669"/>
    <property type="project" value="InterPro"/>
</dbReference>
<comment type="similarity">
    <text evidence="2 4">Belongs to the FliE family.</text>
</comment>
<accession>A0A0J1D555</accession>
<name>A0A0J1D555_9BURK</name>
<dbReference type="PRINTS" id="PR01006">
    <property type="entry name" value="FLGHOOKFLIE"/>
</dbReference>
<dbReference type="GO" id="GO:0003774">
    <property type="term" value="F:cytoskeletal motor activity"/>
    <property type="evidence" value="ECO:0007669"/>
    <property type="project" value="InterPro"/>
</dbReference>
<dbReference type="RefSeq" id="WP_047844983.1">
    <property type="nucleotide sequence ID" value="NZ_AEJF01000011.1"/>
</dbReference>
<dbReference type="GO" id="GO:0009425">
    <property type="term" value="C:bacterial-type flagellum basal body"/>
    <property type="evidence" value="ECO:0007669"/>
    <property type="project" value="UniProtKB-SubCell"/>
</dbReference>
<dbReference type="OrthoDB" id="8909229at2"/>
<dbReference type="PANTHER" id="PTHR34653">
    <property type="match status" value="1"/>
</dbReference>
<evidence type="ECO:0000256" key="5">
    <source>
        <dbReference type="NCBIfam" id="TIGR00205"/>
    </source>
</evidence>
<dbReference type="NCBIfam" id="TIGR00205">
    <property type="entry name" value="fliE"/>
    <property type="match status" value="1"/>
</dbReference>
<evidence type="ECO:0000256" key="1">
    <source>
        <dbReference type="ARBA" id="ARBA00004117"/>
    </source>
</evidence>
<dbReference type="Proteomes" id="UP000035963">
    <property type="component" value="Unassembled WGS sequence"/>
</dbReference>
<comment type="caution">
    <text evidence="6">The sequence shown here is derived from an EMBL/GenBank/DDBJ whole genome shotgun (WGS) entry which is preliminary data.</text>
</comment>
<dbReference type="PANTHER" id="PTHR34653:SF1">
    <property type="entry name" value="FLAGELLAR HOOK-BASAL BODY COMPLEX PROTEIN FLIE"/>
    <property type="match status" value="1"/>
</dbReference>
<comment type="subcellular location">
    <subcellularLocation>
        <location evidence="1 4">Bacterial flagellum basal body</location>
    </subcellularLocation>
</comment>
<dbReference type="InterPro" id="IPR001624">
    <property type="entry name" value="FliE"/>
</dbReference>
<evidence type="ECO:0000256" key="4">
    <source>
        <dbReference type="HAMAP-Rule" id="MF_00724"/>
    </source>
</evidence>
<dbReference type="PATRIC" id="fig|908627.4.peg.489"/>
<evidence type="ECO:0000256" key="3">
    <source>
        <dbReference type="ARBA" id="ARBA00023143"/>
    </source>
</evidence>
<dbReference type="GO" id="GO:0005198">
    <property type="term" value="F:structural molecule activity"/>
    <property type="evidence" value="ECO:0007669"/>
    <property type="project" value="UniProtKB-UniRule"/>
</dbReference>
<evidence type="ECO:0000313" key="7">
    <source>
        <dbReference type="Proteomes" id="UP000035963"/>
    </source>
</evidence>
<dbReference type="Pfam" id="PF02049">
    <property type="entry name" value="FliE"/>
    <property type="match status" value="1"/>
</dbReference>